<dbReference type="InterPro" id="IPR001632">
    <property type="entry name" value="WD40_G-protein_beta-like"/>
</dbReference>
<dbReference type="InterPro" id="IPR020472">
    <property type="entry name" value="WD40_PAC1"/>
</dbReference>
<evidence type="ECO:0008006" key="6">
    <source>
        <dbReference type="Google" id="ProtNLM"/>
    </source>
</evidence>
<evidence type="ECO:0000256" key="1">
    <source>
        <dbReference type="ARBA" id="ARBA00022574"/>
    </source>
</evidence>
<comment type="caution">
    <text evidence="4">The sequence shown here is derived from an EMBL/GenBank/DDBJ whole genome shotgun (WGS) entry which is preliminary data.</text>
</comment>
<sequence length="246" mass="26223">MPPLEGHTDRVTSVAFSPDGRHIVSGSWDETIRVWDASTGHAAMPPLEGHTSPVNSVAFSPDGSHIASGSADKAIRVWDASTGHVTIIPPEGHDETITSVAGSRDGYPSSAAPSIFSSNDGEDAVLASKDITTSSRSISDHSSTLVQALTSSCPSCRSEGSSSTECLFNIGSLLRKHPDYDGWCRGPNHELLMWILPEYRKCVFFAPCALIIPKARVTVYTSRAAHGLNLTNFYTPNAAPTDGHFS</sequence>
<protein>
    <recommendedName>
        <fullName evidence="6">WD40 repeat-like protein</fullName>
    </recommendedName>
</protein>
<name>A0ABR3JHW2_9AGAR</name>
<dbReference type="PROSITE" id="PS00678">
    <property type="entry name" value="WD_REPEATS_1"/>
    <property type="match status" value="2"/>
</dbReference>
<dbReference type="SMART" id="SM00320">
    <property type="entry name" value="WD40"/>
    <property type="match status" value="2"/>
</dbReference>
<evidence type="ECO:0000313" key="5">
    <source>
        <dbReference type="Proteomes" id="UP001556367"/>
    </source>
</evidence>
<dbReference type="EMBL" id="JASNQZ010000006">
    <property type="protein sequence ID" value="KAL0955353.1"/>
    <property type="molecule type" value="Genomic_DNA"/>
</dbReference>
<dbReference type="InterPro" id="IPR015943">
    <property type="entry name" value="WD40/YVTN_repeat-like_dom_sf"/>
</dbReference>
<dbReference type="PANTHER" id="PTHR19848">
    <property type="entry name" value="WD40 REPEAT PROTEIN"/>
    <property type="match status" value="1"/>
</dbReference>
<dbReference type="InterPro" id="IPR036322">
    <property type="entry name" value="WD40_repeat_dom_sf"/>
</dbReference>
<dbReference type="InterPro" id="IPR019775">
    <property type="entry name" value="WD40_repeat_CS"/>
</dbReference>
<evidence type="ECO:0000256" key="2">
    <source>
        <dbReference type="ARBA" id="ARBA00022737"/>
    </source>
</evidence>
<evidence type="ECO:0000256" key="3">
    <source>
        <dbReference type="PROSITE-ProRule" id="PRU00221"/>
    </source>
</evidence>
<keyword evidence="2" id="KW-0677">Repeat</keyword>
<keyword evidence="5" id="KW-1185">Reference proteome</keyword>
<reference evidence="5" key="1">
    <citation type="submission" date="2024-06" db="EMBL/GenBank/DDBJ databases">
        <title>Multi-omics analyses provide insights into the biosynthesis of the anticancer antibiotic pleurotin in Hohenbuehelia grisea.</title>
        <authorList>
            <person name="Weaver J.A."/>
            <person name="Alberti F."/>
        </authorList>
    </citation>
    <scope>NUCLEOTIDE SEQUENCE [LARGE SCALE GENOMIC DNA]</scope>
    <source>
        <strain evidence="5">T-177</strain>
    </source>
</reference>
<feature type="repeat" description="WD" evidence="3">
    <location>
        <begin position="4"/>
        <end position="45"/>
    </location>
</feature>
<dbReference type="PROSITE" id="PS50082">
    <property type="entry name" value="WD_REPEATS_2"/>
    <property type="match status" value="2"/>
</dbReference>
<dbReference type="Pfam" id="PF00400">
    <property type="entry name" value="WD40"/>
    <property type="match status" value="2"/>
</dbReference>
<dbReference type="PANTHER" id="PTHR19848:SF8">
    <property type="entry name" value="F-BOX AND WD REPEAT DOMAIN CONTAINING 7"/>
    <property type="match status" value="1"/>
</dbReference>
<dbReference type="Proteomes" id="UP001556367">
    <property type="component" value="Unassembled WGS sequence"/>
</dbReference>
<feature type="repeat" description="WD" evidence="3">
    <location>
        <begin position="47"/>
        <end position="88"/>
    </location>
</feature>
<dbReference type="PROSITE" id="PS50294">
    <property type="entry name" value="WD_REPEATS_REGION"/>
    <property type="match status" value="2"/>
</dbReference>
<proteinExistence type="predicted"/>
<keyword evidence="1 3" id="KW-0853">WD repeat</keyword>
<dbReference type="PRINTS" id="PR00320">
    <property type="entry name" value="GPROTEINBRPT"/>
</dbReference>
<dbReference type="InterPro" id="IPR001680">
    <property type="entry name" value="WD40_rpt"/>
</dbReference>
<organism evidence="4 5">
    <name type="scientific">Hohenbuehelia grisea</name>
    <dbReference type="NCBI Taxonomy" id="104357"/>
    <lineage>
        <taxon>Eukaryota</taxon>
        <taxon>Fungi</taxon>
        <taxon>Dikarya</taxon>
        <taxon>Basidiomycota</taxon>
        <taxon>Agaricomycotina</taxon>
        <taxon>Agaricomycetes</taxon>
        <taxon>Agaricomycetidae</taxon>
        <taxon>Agaricales</taxon>
        <taxon>Pleurotineae</taxon>
        <taxon>Pleurotaceae</taxon>
        <taxon>Hohenbuehelia</taxon>
    </lineage>
</organism>
<dbReference type="SUPFAM" id="SSF50978">
    <property type="entry name" value="WD40 repeat-like"/>
    <property type="match status" value="1"/>
</dbReference>
<accession>A0ABR3JHW2</accession>
<gene>
    <name evidence="4" type="ORF">HGRIS_001602</name>
</gene>
<evidence type="ECO:0000313" key="4">
    <source>
        <dbReference type="EMBL" id="KAL0955353.1"/>
    </source>
</evidence>
<dbReference type="PRINTS" id="PR00319">
    <property type="entry name" value="GPROTEINB"/>
</dbReference>
<dbReference type="Gene3D" id="2.130.10.10">
    <property type="entry name" value="YVTN repeat-like/Quinoprotein amine dehydrogenase"/>
    <property type="match status" value="1"/>
</dbReference>